<dbReference type="SMART" id="SM00079">
    <property type="entry name" value="PBPe"/>
    <property type="match status" value="1"/>
</dbReference>
<feature type="binding site" evidence="16">
    <location>
        <position position="681"/>
    </location>
    <ligand>
        <name>L-glutamate</name>
        <dbReference type="ChEBI" id="CHEBI:29985"/>
    </ligand>
</feature>
<evidence type="ECO:0000256" key="20">
    <source>
        <dbReference type="SAM" id="Phobius"/>
    </source>
</evidence>
<evidence type="ECO:0000256" key="15">
    <source>
        <dbReference type="ARBA" id="ARBA00034100"/>
    </source>
</evidence>
<keyword evidence="14" id="KW-0407">Ion channel</keyword>
<dbReference type="FunFam" id="3.40.190.10:FF:000061">
    <property type="entry name" value="Glutamate receptor, ionotropic kainate"/>
    <property type="match status" value="1"/>
</dbReference>
<dbReference type="InterPro" id="IPR001320">
    <property type="entry name" value="Iontro_rcpt_C"/>
</dbReference>
<evidence type="ECO:0000256" key="2">
    <source>
        <dbReference type="ARBA" id="ARBA00008685"/>
    </source>
</evidence>
<evidence type="ECO:0000256" key="7">
    <source>
        <dbReference type="ARBA" id="ARBA00023018"/>
    </source>
</evidence>
<dbReference type="PANTHER" id="PTHR18966">
    <property type="entry name" value="IONOTROPIC GLUTAMATE RECEPTOR"/>
    <property type="match status" value="1"/>
</dbReference>
<keyword evidence="3" id="KW-0813">Transport</keyword>
<evidence type="ECO:0000259" key="23">
    <source>
        <dbReference type="SMART" id="SM00918"/>
    </source>
</evidence>
<protein>
    <recommendedName>
        <fullName evidence="26">Ionotropic glutamate receptor C-terminal domain-containing protein</fullName>
    </recommendedName>
</protein>
<feature type="binding site" evidence="16">
    <location>
        <position position="682"/>
    </location>
    <ligand>
        <name>L-glutamate</name>
        <dbReference type="ChEBI" id="CHEBI:29985"/>
    </ligand>
</feature>
<feature type="binding site" evidence="16">
    <location>
        <position position="514"/>
    </location>
    <ligand>
        <name>L-glutamate</name>
        <dbReference type="ChEBI" id="CHEBI:29985"/>
    </ligand>
</feature>
<dbReference type="Pfam" id="PF00060">
    <property type="entry name" value="Lig_chan"/>
    <property type="match status" value="1"/>
</dbReference>
<feature type="disulfide bond" evidence="18">
    <location>
        <begin position="739"/>
        <end position="797"/>
    </location>
</feature>
<dbReference type="GO" id="GO:0045211">
    <property type="term" value="C:postsynaptic membrane"/>
    <property type="evidence" value="ECO:0007669"/>
    <property type="project" value="UniProtKB-SubCell"/>
</dbReference>
<evidence type="ECO:0000256" key="6">
    <source>
        <dbReference type="ARBA" id="ARBA00022989"/>
    </source>
</evidence>
<feature type="binding site" evidence="16">
    <location>
        <position position="727"/>
    </location>
    <ligand>
        <name>L-glutamate</name>
        <dbReference type="ChEBI" id="CHEBI:29985"/>
    </ligand>
</feature>
<dbReference type="InterPro" id="IPR015683">
    <property type="entry name" value="Ionotropic_Glu_rcpt"/>
</dbReference>
<evidence type="ECO:0000256" key="18">
    <source>
        <dbReference type="PIRSR" id="PIRSR601508-3"/>
    </source>
</evidence>
<evidence type="ECO:0000313" key="24">
    <source>
        <dbReference type="EMBL" id="CAH4037862.1"/>
    </source>
</evidence>
<gene>
    <name evidence="24" type="ORF">PIBRA_LOCUS13482</name>
</gene>
<comment type="caution">
    <text evidence="24">The sequence shown here is derived from an EMBL/GenBank/DDBJ whole genome shotgun (WGS) entry which is preliminary data.</text>
</comment>
<dbReference type="FunFam" id="3.40.190.10:FF:000178">
    <property type="entry name" value="Glutamate receptor subunit"/>
    <property type="match status" value="1"/>
</dbReference>
<dbReference type="InterPro" id="IPR001508">
    <property type="entry name" value="Iono_Glu_rcpt_met"/>
</dbReference>
<keyword evidence="25" id="KW-1185">Reference proteome</keyword>
<evidence type="ECO:0000313" key="25">
    <source>
        <dbReference type="Proteomes" id="UP001152562"/>
    </source>
</evidence>
<keyword evidence="9 20" id="KW-0472">Membrane</keyword>
<evidence type="ECO:0000256" key="5">
    <source>
        <dbReference type="ARBA" id="ARBA00022692"/>
    </source>
</evidence>
<dbReference type="SUPFAM" id="SSF53822">
    <property type="entry name" value="Periplasmic binding protein-like I"/>
    <property type="match status" value="1"/>
</dbReference>
<dbReference type="FunFam" id="1.10.287.70:FF:000105">
    <property type="entry name" value="Eye-enriched kainate receptor, isoform A"/>
    <property type="match status" value="1"/>
</dbReference>
<dbReference type="InterPro" id="IPR019594">
    <property type="entry name" value="Glu/Gly-bd"/>
</dbReference>
<dbReference type="SMART" id="SM00918">
    <property type="entry name" value="Lig_chan-Glu_bd"/>
    <property type="match status" value="1"/>
</dbReference>
<comment type="similarity">
    <text evidence="2">Belongs to the glutamate-gated ion channel (TC 1.A.10.1) family.</text>
</comment>
<keyword evidence="13" id="KW-1071">Ligand-gated ion channel</keyword>
<dbReference type="Gene3D" id="3.40.50.2300">
    <property type="match status" value="2"/>
</dbReference>
<comment type="subcellular location">
    <subcellularLocation>
        <location evidence="1">Cell membrane</location>
        <topology evidence="1">Multi-pass membrane protein</topology>
    </subcellularLocation>
    <subcellularLocation>
        <location evidence="15">Postsynaptic cell membrane</location>
    </subcellularLocation>
</comment>
<evidence type="ECO:0000256" key="19">
    <source>
        <dbReference type="SAM" id="MobiDB-lite"/>
    </source>
</evidence>
<dbReference type="PRINTS" id="PR00177">
    <property type="entry name" value="NMDARECEPTOR"/>
</dbReference>
<feature type="transmembrane region" description="Helical" evidence="20">
    <location>
        <begin position="542"/>
        <end position="572"/>
    </location>
</feature>
<evidence type="ECO:0000256" key="8">
    <source>
        <dbReference type="ARBA" id="ARBA00023065"/>
    </source>
</evidence>
<dbReference type="Gene3D" id="1.10.287.70">
    <property type="match status" value="1"/>
</dbReference>
<feature type="chain" id="PRO_5040167288" description="Ionotropic glutamate receptor C-terminal domain-containing protein" evidence="21">
    <location>
        <begin position="29"/>
        <end position="942"/>
    </location>
</feature>
<keyword evidence="11" id="KW-0325">Glycoprotein</keyword>
<dbReference type="AlphaFoldDB" id="A0A9P0XIN4"/>
<evidence type="ECO:0000256" key="17">
    <source>
        <dbReference type="PIRSR" id="PIRSR601508-2"/>
    </source>
</evidence>
<dbReference type="GO" id="GO:0038023">
    <property type="term" value="F:signaling receptor activity"/>
    <property type="evidence" value="ECO:0007669"/>
    <property type="project" value="InterPro"/>
</dbReference>
<organism evidence="24 25">
    <name type="scientific">Pieris brassicae</name>
    <name type="common">White butterfly</name>
    <name type="synonym">Large white butterfly</name>
    <dbReference type="NCBI Taxonomy" id="7116"/>
    <lineage>
        <taxon>Eukaryota</taxon>
        <taxon>Metazoa</taxon>
        <taxon>Ecdysozoa</taxon>
        <taxon>Arthropoda</taxon>
        <taxon>Hexapoda</taxon>
        <taxon>Insecta</taxon>
        <taxon>Pterygota</taxon>
        <taxon>Neoptera</taxon>
        <taxon>Endopterygota</taxon>
        <taxon>Lepidoptera</taxon>
        <taxon>Glossata</taxon>
        <taxon>Ditrysia</taxon>
        <taxon>Papilionoidea</taxon>
        <taxon>Pieridae</taxon>
        <taxon>Pierinae</taxon>
        <taxon>Pieris</taxon>
    </lineage>
</organism>
<keyword evidence="4" id="KW-1003">Cell membrane</keyword>
<feature type="site" description="Interaction with the cone snail toxin Con-ikot-ikot" evidence="17">
    <location>
        <position position="481"/>
    </location>
</feature>
<evidence type="ECO:0000256" key="3">
    <source>
        <dbReference type="ARBA" id="ARBA00022448"/>
    </source>
</evidence>
<reference evidence="24" key="1">
    <citation type="submission" date="2022-05" db="EMBL/GenBank/DDBJ databases">
        <authorList>
            <person name="Okamura Y."/>
        </authorList>
    </citation>
    <scope>NUCLEOTIDE SEQUENCE</scope>
</reference>
<evidence type="ECO:0000256" key="11">
    <source>
        <dbReference type="ARBA" id="ARBA00023180"/>
    </source>
</evidence>
<feature type="binding site" evidence="16">
    <location>
        <position position="509"/>
    </location>
    <ligand>
        <name>L-glutamate</name>
        <dbReference type="ChEBI" id="CHEBI:29985"/>
    </ligand>
</feature>
<dbReference type="Pfam" id="PF10613">
    <property type="entry name" value="Lig_chan-Glu_bd"/>
    <property type="match status" value="1"/>
</dbReference>
<feature type="compositionally biased region" description="Polar residues" evidence="19">
    <location>
        <begin position="888"/>
        <end position="902"/>
    </location>
</feature>
<evidence type="ECO:0000256" key="21">
    <source>
        <dbReference type="SAM" id="SignalP"/>
    </source>
</evidence>
<evidence type="ECO:0000256" key="9">
    <source>
        <dbReference type="ARBA" id="ARBA00023136"/>
    </source>
</evidence>
<evidence type="ECO:0008006" key="26">
    <source>
        <dbReference type="Google" id="ProtNLM"/>
    </source>
</evidence>
<dbReference type="InterPro" id="IPR028082">
    <property type="entry name" value="Peripla_BP_I"/>
</dbReference>
<keyword evidence="10" id="KW-0675">Receptor</keyword>
<dbReference type="EMBL" id="CALOZG010000085">
    <property type="protein sequence ID" value="CAH4037862.1"/>
    <property type="molecule type" value="Genomic_DNA"/>
</dbReference>
<feature type="region of interest" description="Disordered" evidence="19">
    <location>
        <begin position="871"/>
        <end position="942"/>
    </location>
</feature>
<evidence type="ECO:0000256" key="1">
    <source>
        <dbReference type="ARBA" id="ARBA00004651"/>
    </source>
</evidence>
<dbReference type="GO" id="GO:0015276">
    <property type="term" value="F:ligand-gated monoatomic ion channel activity"/>
    <property type="evidence" value="ECO:0007669"/>
    <property type="project" value="InterPro"/>
</dbReference>
<evidence type="ECO:0000256" key="13">
    <source>
        <dbReference type="ARBA" id="ARBA00023286"/>
    </source>
</evidence>
<dbReference type="Proteomes" id="UP001152562">
    <property type="component" value="Unassembled WGS sequence"/>
</dbReference>
<keyword evidence="8" id="KW-0406">Ion transport</keyword>
<proteinExistence type="inferred from homology"/>
<dbReference type="CDD" id="cd13714">
    <property type="entry name" value="PBP2_iGluR_Kainate"/>
    <property type="match status" value="1"/>
</dbReference>
<keyword evidence="5 20" id="KW-0812">Transmembrane</keyword>
<feature type="signal peptide" evidence="21">
    <location>
        <begin position="1"/>
        <end position="28"/>
    </location>
</feature>
<evidence type="ECO:0000256" key="10">
    <source>
        <dbReference type="ARBA" id="ARBA00023170"/>
    </source>
</evidence>
<name>A0A9P0XIN4_PIEBR</name>
<dbReference type="Gene3D" id="3.40.190.10">
    <property type="entry name" value="Periplasmic binding protein-like II"/>
    <property type="match status" value="1"/>
</dbReference>
<keyword evidence="12" id="KW-0628">Postsynaptic cell membrane</keyword>
<dbReference type="InterPro" id="IPR001828">
    <property type="entry name" value="ANF_lig-bd_rcpt"/>
</dbReference>
<evidence type="ECO:0000259" key="22">
    <source>
        <dbReference type="SMART" id="SM00079"/>
    </source>
</evidence>
<dbReference type="SUPFAM" id="SSF53850">
    <property type="entry name" value="Periplasmic binding protein-like II"/>
    <property type="match status" value="1"/>
</dbReference>
<evidence type="ECO:0000256" key="16">
    <source>
        <dbReference type="PIRSR" id="PIRSR601508-1"/>
    </source>
</evidence>
<keyword evidence="7" id="KW-0770">Synapse</keyword>
<feature type="transmembrane region" description="Helical" evidence="20">
    <location>
        <begin position="813"/>
        <end position="840"/>
    </location>
</feature>
<keyword evidence="6 20" id="KW-1133">Transmembrane helix</keyword>
<feature type="site" description="Crucial to convey clamshell closure to channel opening" evidence="17">
    <location>
        <position position="659"/>
    </location>
</feature>
<evidence type="ECO:0000256" key="12">
    <source>
        <dbReference type="ARBA" id="ARBA00023257"/>
    </source>
</evidence>
<evidence type="ECO:0000256" key="4">
    <source>
        <dbReference type="ARBA" id="ARBA00022475"/>
    </source>
</evidence>
<accession>A0A9P0XIN4</accession>
<keyword evidence="18" id="KW-1015">Disulfide bond</keyword>
<feature type="domain" description="Ionotropic glutamate receptor L-glutamate and glycine-binding" evidence="23">
    <location>
        <begin position="432"/>
        <end position="497"/>
    </location>
</feature>
<feature type="domain" description="Ionotropic glutamate receptor C-terminal" evidence="22">
    <location>
        <begin position="422"/>
        <end position="790"/>
    </location>
</feature>
<evidence type="ECO:0000256" key="14">
    <source>
        <dbReference type="ARBA" id="ARBA00023303"/>
    </source>
</evidence>
<keyword evidence="21" id="KW-0732">Signal</keyword>
<dbReference type="Pfam" id="PF01094">
    <property type="entry name" value="ANF_receptor"/>
    <property type="match status" value="1"/>
</dbReference>
<sequence>MRYGDALQVLLQTLALLVVALAIARAKALDLQIGVVESDPELGARLAAALDAGLRAEAAIDSDEIQQNVNLAPVEPNEPLALSAHICLQARDGAQAVASGDSGNEGVAAAVRAGVLLLLTAPSPHRTLDALATALDLFPHPDVLATAVAELCVAKGWRDAVVLHEGSARAIPLLTRRDYLTLRARQLPPLEDDDALRNLLLILKKWGANKFIVWCEAECSKRVLDAAQRVGLLSERHAYLLPALDLHTLSLDDFSHGGANITALRLFEPNSTNVFEAMRVWQEEYKKRLGEAANEEELEQIAAAPATALVLAYDAARIIAAALRELKLSAGERGECEHGSAAFHADTLLNYIRSRGWKGASSEAGLRWAAGGARRDVSLLAAELIPGGELRTAATWSAHGGIAWRPRPPAPPPPTDSMTNRTFVVLIAENKPYIMRQQSADRLSGNERYEGFCIELIERLAQLLQFNYTLVEQPDGNYGSRNKTTGQWNGMMHRLMTDPGIDFAITDLTITAEREEAVDFTTPFMNLGIAIMFRRPQPPAPALLAFLLPFSNGVWLCVALAYVGTSLVLYAVGRLCPDEWQNPYPCVEEPPALENQFTLGNALWFNMGAVLMQGSEVAPVAYGTRAVASAWWVFALVIVNSYTANLATLLGTKTSNELIHDVRELADNELGITYGAKAGGSTYTFFEYSNNELYKRMYQKIKDQDNPKTNEGGISKVVNENYAFFAESTTIEYTIERNCEVTMVGEQLDSKGYGIAMKKNSPYRHSLNLALLNLQESGVLREMKYRWWNEKHGGGACLPNDDPLNEELSMRNFLGLFLVLVVGCFLGIVVSCCDLAWTAWRHPRDPSMPFSRSFWAELRFVFRLDLSEKPVRGPLTPPRDSPRLASASPGSDRSTSPQSASVRSVEGRERLRSPLNRRNSARRTSMHTASMRLARHTTPTPR</sequence>